<sequence>MAGGHEEAQRAAVGVGDGMELGVHAAFGAADEAAEVPLFTARLDAVRCAYEWVATIYTVLRSALAEDGPSIIRVKTPIR</sequence>
<dbReference type="EMBL" id="JXIG01000605">
    <property type="protein sequence ID" value="KIT98689.1"/>
    <property type="molecule type" value="Genomic_DNA"/>
</dbReference>
<evidence type="ECO:0000313" key="2">
    <source>
        <dbReference type="Proteomes" id="UP000032274"/>
    </source>
</evidence>
<reference evidence="1 2" key="1">
    <citation type="submission" date="2015-01" db="EMBL/GenBank/DDBJ databases">
        <title>Characterization of Swiss Staphylococcus aureus strains involved in food poisoning.</title>
        <authorList>
            <person name="Crovadore J."/>
            <person name="Chablais R."/>
            <person name="Tonacini J."/>
            <person name="Schnyder B."/>
            <person name="Lefort F."/>
        </authorList>
    </citation>
    <scope>NUCLEOTIDE SEQUENCE [LARGE SCALE GENOMIC DNA]</scope>
    <source>
        <strain evidence="1 2">SA-120</strain>
    </source>
</reference>
<evidence type="ECO:0000313" key="1">
    <source>
        <dbReference type="EMBL" id="KIT98689.1"/>
    </source>
</evidence>
<gene>
    <name evidence="1" type="ORF">QU38_02915</name>
</gene>
<name>A0AA40JQA7_STAAU</name>
<dbReference type="AlphaFoldDB" id="A0AA40JQA7"/>
<proteinExistence type="predicted"/>
<feature type="non-terminal residue" evidence="1">
    <location>
        <position position="79"/>
    </location>
</feature>
<comment type="caution">
    <text evidence="1">The sequence shown here is derived from an EMBL/GenBank/DDBJ whole genome shotgun (WGS) entry which is preliminary data.</text>
</comment>
<dbReference type="Proteomes" id="UP000032274">
    <property type="component" value="Unassembled WGS sequence"/>
</dbReference>
<organism evidence="1 2">
    <name type="scientific">Staphylococcus aureus</name>
    <dbReference type="NCBI Taxonomy" id="1280"/>
    <lineage>
        <taxon>Bacteria</taxon>
        <taxon>Bacillati</taxon>
        <taxon>Bacillota</taxon>
        <taxon>Bacilli</taxon>
        <taxon>Bacillales</taxon>
        <taxon>Staphylococcaceae</taxon>
        <taxon>Staphylococcus</taxon>
    </lineage>
</organism>
<protein>
    <submittedName>
        <fullName evidence="1">Uncharacterized protein</fullName>
    </submittedName>
</protein>
<accession>A0AA40JQA7</accession>